<dbReference type="RefSeq" id="WP_149400491.1">
    <property type="nucleotide sequence ID" value="NZ_BIXY01000010.1"/>
</dbReference>
<evidence type="ECO:0000259" key="9">
    <source>
        <dbReference type="Pfam" id="PF13231"/>
    </source>
</evidence>
<feature type="transmembrane region" description="Helical" evidence="8">
    <location>
        <begin position="333"/>
        <end position="353"/>
    </location>
</feature>
<gene>
    <name evidence="10" type="ORF">KDI_10370</name>
</gene>
<proteinExistence type="predicted"/>
<accession>A0A5A5T8W1</accession>
<keyword evidence="2" id="KW-1003">Cell membrane</keyword>
<comment type="subcellular location">
    <subcellularLocation>
        <location evidence="1">Cell membrane</location>
        <topology evidence="1">Multi-pass membrane protein</topology>
    </subcellularLocation>
</comment>
<comment type="caution">
    <text evidence="10">The sequence shown here is derived from an EMBL/GenBank/DDBJ whole genome shotgun (WGS) entry which is preliminary data.</text>
</comment>
<feature type="transmembrane region" description="Helical" evidence="8">
    <location>
        <begin position="78"/>
        <end position="96"/>
    </location>
</feature>
<keyword evidence="7 8" id="KW-0472">Membrane</keyword>
<sequence length="510" mass="56053">MSTVLSNAASTHEPTPPGITTQQKFLLAAGLVLLFIVALLMRLHTLGVQFDRDSYDEGVYWQTLRSLGAGYGLYKTTFYSQPPLFLLSVFPTYLLFGQTIWAARLGIALLSLLGLLGIFLAGFALRRWTGGFAALILLLLSPIYLSASQTLEAEGPQITYSILAVAFAYLWWENPNGWRGNLYAALSTLTLTLSLFSKLFAVATFVPITLLALAHIWRISKQPGDTRWRSARSLMVGLVVLIAVSVLIMLPYLNSLSAFWSQVVSFHNAAKVVSHQGGNLGLIARFLLSPLGAAALYGTVIACLKKDWRVIPLLAWAGVSALLLWQQQPLFQHHFVIIVPPLIALAVMGLGSLPRNKAQWMQRPTLLTGMSLLLMLITLALGAYQIRGNYNQLQAQDLTGSTRGSLRVAQDLRQAVAPDAFVITDGQFIAGLAARNTPPDLVDTSSVRINTHYVTGQQLIQSASQSKVQAVLFYTGRLTHPALADFRTWVKQHFREVHHYGNGSSLWVKI</sequence>
<keyword evidence="3" id="KW-0328">Glycosyltransferase</keyword>
<dbReference type="InterPro" id="IPR050297">
    <property type="entry name" value="LipidA_mod_glycosyltrf_83"/>
</dbReference>
<feature type="transmembrane region" description="Helical" evidence="8">
    <location>
        <begin position="365"/>
        <end position="384"/>
    </location>
</feature>
<feature type="transmembrane region" description="Helical" evidence="8">
    <location>
        <begin position="282"/>
        <end position="303"/>
    </location>
</feature>
<dbReference type="InterPro" id="IPR038731">
    <property type="entry name" value="RgtA/B/C-like"/>
</dbReference>
<feature type="transmembrane region" description="Helical" evidence="8">
    <location>
        <begin position="157"/>
        <end position="172"/>
    </location>
</feature>
<feature type="transmembrane region" description="Helical" evidence="8">
    <location>
        <begin position="184"/>
        <end position="213"/>
    </location>
</feature>
<dbReference type="GO" id="GO:0009103">
    <property type="term" value="P:lipopolysaccharide biosynthetic process"/>
    <property type="evidence" value="ECO:0007669"/>
    <property type="project" value="UniProtKB-ARBA"/>
</dbReference>
<evidence type="ECO:0000313" key="10">
    <source>
        <dbReference type="EMBL" id="GCF07473.1"/>
    </source>
</evidence>
<evidence type="ECO:0000256" key="1">
    <source>
        <dbReference type="ARBA" id="ARBA00004651"/>
    </source>
</evidence>
<keyword evidence="6 8" id="KW-1133">Transmembrane helix</keyword>
<dbReference type="PANTHER" id="PTHR33908:SF11">
    <property type="entry name" value="MEMBRANE PROTEIN"/>
    <property type="match status" value="1"/>
</dbReference>
<feature type="transmembrane region" description="Helical" evidence="8">
    <location>
        <begin position="25"/>
        <end position="43"/>
    </location>
</feature>
<evidence type="ECO:0000256" key="5">
    <source>
        <dbReference type="ARBA" id="ARBA00022692"/>
    </source>
</evidence>
<keyword evidence="11" id="KW-1185">Reference proteome</keyword>
<feature type="transmembrane region" description="Helical" evidence="8">
    <location>
        <begin position="128"/>
        <end position="145"/>
    </location>
</feature>
<dbReference type="OrthoDB" id="3404947at2"/>
<dbReference type="EMBL" id="BIXY01000010">
    <property type="protein sequence ID" value="GCF07473.1"/>
    <property type="molecule type" value="Genomic_DNA"/>
</dbReference>
<dbReference type="GO" id="GO:0016763">
    <property type="term" value="F:pentosyltransferase activity"/>
    <property type="evidence" value="ECO:0007669"/>
    <property type="project" value="TreeGrafter"/>
</dbReference>
<dbReference type="PANTHER" id="PTHR33908">
    <property type="entry name" value="MANNOSYLTRANSFERASE YKCB-RELATED"/>
    <property type="match status" value="1"/>
</dbReference>
<protein>
    <recommendedName>
        <fullName evidence="9">Glycosyltransferase RgtA/B/C/D-like domain-containing protein</fullName>
    </recommendedName>
</protein>
<reference evidence="10 11" key="1">
    <citation type="submission" date="2019-01" db="EMBL/GenBank/DDBJ databases">
        <title>Draft genome sequence of Dictyobacter sp. Uno17.</title>
        <authorList>
            <person name="Wang C.M."/>
            <person name="Zheng Y."/>
            <person name="Sakai Y."/>
            <person name="Abe K."/>
            <person name="Yokota A."/>
            <person name="Yabe S."/>
        </authorList>
    </citation>
    <scope>NUCLEOTIDE SEQUENCE [LARGE SCALE GENOMIC DNA]</scope>
    <source>
        <strain evidence="10 11">Uno17</strain>
    </source>
</reference>
<dbReference type="AlphaFoldDB" id="A0A5A5T8W1"/>
<organism evidence="10 11">
    <name type="scientific">Dictyobacter arantiisoli</name>
    <dbReference type="NCBI Taxonomy" id="2014874"/>
    <lineage>
        <taxon>Bacteria</taxon>
        <taxon>Bacillati</taxon>
        <taxon>Chloroflexota</taxon>
        <taxon>Ktedonobacteria</taxon>
        <taxon>Ktedonobacterales</taxon>
        <taxon>Dictyobacteraceae</taxon>
        <taxon>Dictyobacter</taxon>
    </lineage>
</organism>
<dbReference type="Proteomes" id="UP000322530">
    <property type="component" value="Unassembled WGS sequence"/>
</dbReference>
<dbReference type="GO" id="GO:0005886">
    <property type="term" value="C:plasma membrane"/>
    <property type="evidence" value="ECO:0007669"/>
    <property type="project" value="UniProtKB-SubCell"/>
</dbReference>
<evidence type="ECO:0000256" key="2">
    <source>
        <dbReference type="ARBA" id="ARBA00022475"/>
    </source>
</evidence>
<feature type="transmembrane region" description="Helical" evidence="8">
    <location>
        <begin position="310"/>
        <end position="327"/>
    </location>
</feature>
<evidence type="ECO:0000256" key="8">
    <source>
        <dbReference type="SAM" id="Phobius"/>
    </source>
</evidence>
<feature type="transmembrane region" description="Helical" evidence="8">
    <location>
        <begin position="234"/>
        <end position="253"/>
    </location>
</feature>
<evidence type="ECO:0000256" key="3">
    <source>
        <dbReference type="ARBA" id="ARBA00022676"/>
    </source>
</evidence>
<feature type="domain" description="Glycosyltransferase RgtA/B/C/D-like" evidence="9">
    <location>
        <begin position="81"/>
        <end position="245"/>
    </location>
</feature>
<keyword evidence="5 8" id="KW-0812">Transmembrane</keyword>
<feature type="transmembrane region" description="Helical" evidence="8">
    <location>
        <begin position="103"/>
        <end position="122"/>
    </location>
</feature>
<evidence type="ECO:0000313" key="11">
    <source>
        <dbReference type="Proteomes" id="UP000322530"/>
    </source>
</evidence>
<keyword evidence="4" id="KW-0808">Transferase</keyword>
<dbReference type="Pfam" id="PF13231">
    <property type="entry name" value="PMT_2"/>
    <property type="match status" value="1"/>
</dbReference>
<name>A0A5A5T8W1_9CHLR</name>
<evidence type="ECO:0000256" key="4">
    <source>
        <dbReference type="ARBA" id="ARBA00022679"/>
    </source>
</evidence>
<evidence type="ECO:0000256" key="6">
    <source>
        <dbReference type="ARBA" id="ARBA00022989"/>
    </source>
</evidence>
<evidence type="ECO:0000256" key="7">
    <source>
        <dbReference type="ARBA" id="ARBA00023136"/>
    </source>
</evidence>